<protein>
    <submittedName>
        <fullName evidence="1">Uncharacterized protein</fullName>
    </submittedName>
</protein>
<accession>A0A644YDL8</accession>
<comment type="caution">
    <text evidence="1">The sequence shown here is derived from an EMBL/GenBank/DDBJ whole genome shotgun (WGS) entry which is preliminary data.</text>
</comment>
<name>A0A644YDL8_9ZZZZ</name>
<organism evidence="1">
    <name type="scientific">bioreactor metagenome</name>
    <dbReference type="NCBI Taxonomy" id="1076179"/>
    <lineage>
        <taxon>unclassified sequences</taxon>
        <taxon>metagenomes</taxon>
        <taxon>ecological metagenomes</taxon>
    </lineage>
</organism>
<evidence type="ECO:0000313" key="1">
    <source>
        <dbReference type="EMBL" id="MPM26379.1"/>
    </source>
</evidence>
<gene>
    <name evidence="1" type="ORF">SDC9_72880</name>
</gene>
<dbReference type="AlphaFoldDB" id="A0A644YDL8"/>
<dbReference type="EMBL" id="VSSQ01004719">
    <property type="protein sequence ID" value="MPM26379.1"/>
    <property type="molecule type" value="Genomic_DNA"/>
</dbReference>
<reference evidence="1" key="1">
    <citation type="submission" date="2019-08" db="EMBL/GenBank/DDBJ databases">
        <authorList>
            <person name="Kucharzyk K."/>
            <person name="Murdoch R.W."/>
            <person name="Higgins S."/>
            <person name="Loffler F."/>
        </authorList>
    </citation>
    <scope>NUCLEOTIDE SEQUENCE</scope>
</reference>
<proteinExistence type="predicted"/>
<sequence length="72" mass="8169">MNAVAKEPNKIELNENADFASLREVREAAVKRAADQSAFEELVRKKRDFPVCCMAIERLSNQTMLADITKRS</sequence>